<dbReference type="SUPFAM" id="SSF53335">
    <property type="entry name" value="S-adenosyl-L-methionine-dependent methyltransferases"/>
    <property type="match status" value="1"/>
</dbReference>
<dbReference type="InterPro" id="IPR029063">
    <property type="entry name" value="SAM-dependent_MTases_sf"/>
</dbReference>
<dbReference type="RefSeq" id="WP_092571217.1">
    <property type="nucleotide sequence ID" value="NZ_BMXH01000008.1"/>
</dbReference>
<dbReference type="OrthoDB" id="9791944at2"/>
<protein>
    <submittedName>
        <fullName evidence="1">Methyltransferase domain-containing protein</fullName>
    </submittedName>
</protein>
<accession>A0A1H3EBV2</accession>
<sequence length="217" mass="24712">MNDRLSCPLCHHDETEHYHRDKWRDYWQCQACELVFVPPGQQLSPAEEKAVYDRHENDIDDPGYRRFLSRLAGPLLARVPPGATGLDFGCGPGPALAAMLVEQGIDMTLYDPFYAPDTRVFEQYYDIITASEVVEHLNAPGSELERLAERLRPGGWMGIMTKRVLSRKAFAGWHYIRDLTHVAFFSETTFHWLAGHLDMQVEFPAADVALLHKPTVT</sequence>
<organism evidence="1 2">
    <name type="scientific">Aidingimonas halophila</name>
    <dbReference type="NCBI Taxonomy" id="574349"/>
    <lineage>
        <taxon>Bacteria</taxon>
        <taxon>Pseudomonadati</taxon>
        <taxon>Pseudomonadota</taxon>
        <taxon>Gammaproteobacteria</taxon>
        <taxon>Oceanospirillales</taxon>
        <taxon>Halomonadaceae</taxon>
        <taxon>Aidingimonas</taxon>
    </lineage>
</organism>
<dbReference type="Gene3D" id="3.40.50.150">
    <property type="entry name" value="Vaccinia Virus protein VP39"/>
    <property type="match status" value="2"/>
</dbReference>
<keyword evidence="2" id="KW-1185">Reference proteome</keyword>
<reference evidence="1 2" key="1">
    <citation type="submission" date="2016-10" db="EMBL/GenBank/DDBJ databases">
        <authorList>
            <person name="de Groot N.N."/>
        </authorList>
    </citation>
    <scope>NUCLEOTIDE SEQUENCE [LARGE SCALE GENOMIC DNA]</scope>
    <source>
        <strain evidence="1 2">DSM 19219</strain>
    </source>
</reference>
<evidence type="ECO:0000313" key="2">
    <source>
        <dbReference type="Proteomes" id="UP000198500"/>
    </source>
</evidence>
<keyword evidence="1" id="KW-0808">Transferase</keyword>
<name>A0A1H3EBV2_9GAMM</name>
<gene>
    <name evidence="1" type="ORF">SAMN05443545_10774</name>
</gene>
<dbReference type="Pfam" id="PF13489">
    <property type="entry name" value="Methyltransf_23"/>
    <property type="match status" value="1"/>
</dbReference>
<proteinExistence type="predicted"/>
<dbReference type="GO" id="GO:0008168">
    <property type="term" value="F:methyltransferase activity"/>
    <property type="evidence" value="ECO:0007669"/>
    <property type="project" value="UniProtKB-KW"/>
</dbReference>
<dbReference type="GO" id="GO:0032259">
    <property type="term" value="P:methylation"/>
    <property type="evidence" value="ECO:0007669"/>
    <property type="project" value="UniProtKB-KW"/>
</dbReference>
<dbReference type="EMBL" id="FNNI01000007">
    <property type="protein sequence ID" value="SDX76186.1"/>
    <property type="molecule type" value="Genomic_DNA"/>
</dbReference>
<dbReference type="STRING" id="574349.SAMN05443545_10774"/>
<keyword evidence="1" id="KW-0489">Methyltransferase</keyword>
<dbReference type="Proteomes" id="UP000198500">
    <property type="component" value="Unassembled WGS sequence"/>
</dbReference>
<dbReference type="AlphaFoldDB" id="A0A1H3EBV2"/>
<evidence type="ECO:0000313" key="1">
    <source>
        <dbReference type="EMBL" id="SDX76186.1"/>
    </source>
</evidence>